<reference evidence="2 3" key="1">
    <citation type="journal article" date="2023" name="Plants (Basel)">
        <title>Bridging the Gap: Combining Genomics and Transcriptomics Approaches to Understand Stylosanthes scabra, an Orphan Legume from the Brazilian Caatinga.</title>
        <authorList>
            <person name="Ferreira-Neto J.R.C."/>
            <person name="da Silva M.D."/>
            <person name="Binneck E."/>
            <person name="de Melo N.F."/>
            <person name="da Silva R.H."/>
            <person name="de Melo A.L.T.M."/>
            <person name="Pandolfi V."/>
            <person name="Bustamante F.O."/>
            <person name="Brasileiro-Vidal A.C."/>
            <person name="Benko-Iseppon A.M."/>
        </authorList>
    </citation>
    <scope>NUCLEOTIDE SEQUENCE [LARGE SCALE GENOMIC DNA]</scope>
    <source>
        <tissue evidence="2">Leaves</tissue>
    </source>
</reference>
<name>A0ABU6VJD6_9FABA</name>
<feature type="region of interest" description="Disordered" evidence="1">
    <location>
        <begin position="184"/>
        <end position="216"/>
    </location>
</feature>
<dbReference type="Proteomes" id="UP001341840">
    <property type="component" value="Unassembled WGS sequence"/>
</dbReference>
<keyword evidence="3" id="KW-1185">Reference proteome</keyword>
<comment type="caution">
    <text evidence="2">The sequence shown here is derived from an EMBL/GenBank/DDBJ whole genome shotgun (WGS) entry which is preliminary data.</text>
</comment>
<feature type="compositionally biased region" description="Low complexity" evidence="1">
    <location>
        <begin position="43"/>
        <end position="56"/>
    </location>
</feature>
<feature type="region of interest" description="Disordered" evidence="1">
    <location>
        <begin position="25"/>
        <end position="56"/>
    </location>
</feature>
<feature type="compositionally biased region" description="Polar residues" evidence="1">
    <location>
        <begin position="184"/>
        <end position="202"/>
    </location>
</feature>
<proteinExistence type="predicted"/>
<accession>A0ABU6VJD6</accession>
<feature type="region of interest" description="Disordered" evidence="1">
    <location>
        <begin position="133"/>
        <end position="172"/>
    </location>
</feature>
<evidence type="ECO:0000313" key="3">
    <source>
        <dbReference type="Proteomes" id="UP001341840"/>
    </source>
</evidence>
<gene>
    <name evidence="2" type="ORF">PIB30_048510</name>
</gene>
<sequence length="228" mass="25062">MAAVLVNGILAENALNWRREISPMTVGMGAKPPRSSGGDPSGESHSQSHSLTHSHSPTLELSLPFLTPHAAVPSPSHRQPYHCVRPRARTVRPRTRVEARCRPLQSRSVSSCRPFILVVVLSTPDLEGRRRPFQLQTRSSSRPSQARCSSRRLCTSRMDGSNFTPTENNSASANNARELIQTTHNEITPAGDSQTNEANAQERTQEEGQEGSQTVQSVQIKVVQIKND</sequence>
<feature type="compositionally biased region" description="Low complexity" evidence="1">
    <location>
        <begin position="138"/>
        <end position="152"/>
    </location>
</feature>
<organism evidence="2 3">
    <name type="scientific">Stylosanthes scabra</name>
    <dbReference type="NCBI Taxonomy" id="79078"/>
    <lineage>
        <taxon>Eukaryota</taxon>
        <taxon>Viridiplantae</taxon>
        <taxon>Streptophyta</taxon>
        <taxon>Embryophyta</taxon>
        <taxon>Tracheophyta</taxon>
        <taxon>Spermatophyta</taxon>
        <taxon>Magnoliopsida</taxon>
        <taxon>eudicotyledons</taxon>
        <taxon>Gunneridae</taxon>
        <taxon>Pentapetalae</taxon>
        <taxon>rosids</taxon>
        <taxon>fabids</taxon>
        <taxon>Fabales</taxon>
        <taxon>Fabaceae</taxon>
        <taxon>Papilionoideae</taxon>
        <taxon>50 kb inversion clade</taxon>
        <taxon>dalbergioids sensu lato</taxon>
        <taxon>Dalbergieae</taxon>
        <taxon>Pterocarpus clade</taxon>
        <taxon>Stylosanthes</taxon>
    </lineage>
</organism>
<evidence type="ECO:0000313" key="2">
    <source>
        <dbReference type="EMBL" id="MED6172268.1"/>
    </source>
</evidence>
<dbReference type="EMBL" id="JASCZI010151353">
    <property type="protein sequence ID" value="MED6172268.1"/>
    <property type="molecule type" value="Genomic_DNA"/>
</dbReference>
<protein>
    <submittedName>
        <fullName evidence="2">Uncharacterized protein</fullName>
    </submittedName>
</protein>
<feature type="compositionally biased region" description="Polar residues" evidence="1">
    <location>
        <begin position="158"/>
        <end position="167"/>
    </location>
</feature>
<evidence type="ECO:0000256" key="1">
    <source>
        <dbReference type="SAM" id="MobiDB-lite"/>
    </source>
</evidence>